<sequence length="207" mass="23483">MTLVDLPGIGETPQHDQEYRALYRQLLPELDLIIWILRSDERAYAADIAMHQFLLNEGADPSRFLFVLSHADRMFPAEEWNATEKCPSRHQELSLATVTARVATLFPSSFPVLPVAAPAGWNLPALVSLMIHALPPQATSAVYSHIRGENRSEQARKHAQQTFGDAIGKSFDDAVARFSFPAWMLQLLRKARDRIIHLLITLWERLF</sequence>
<evidence type="ECO:0000313" key="2">
    <source>
        <dbReference type="Proteomes" id="UP000005056"/>
    </source>
</evidence>
<name>A0AAN3M4P8_ECOLX</name>
<reference evidence="1 2" key="1">
    <citation type="submission" date="2010-09" db="EMBL/GenBank/DDBJ databases">
        <authorList>
            <person name="Weinstock G."/>
            <person name="Sodergren E."/>
            <person name="Clifton S."/>
            <person name="Fulton L."/>
            <person name="Fulton B."/>
            <person name="Courtney L."/>
            <person name="Fronick C."/>
            <person name="Harrison M."/>
            <person name="Strong C."/>
            <person name="Farmer C."/>
            <person name="Delahaunty K."/>
            <person name="Markovic C."/>
            <person name="Hall O."/>
            <person name="Minx P."/>
            <person name="Tomlinson C."/>
            <person name="Mitreva M."/>
            <person name="Hou S."/>
            <person name="Chen J."/>
            <person name="Wollam A."/>
            <person name="Pepin K.H."/>
            <person name="Johnson M."/>
            <person name="Bhonagiri V."/>
            <person name="Zhang X."/>
            <person name="Suruliraj S."/>
            <person name="Warren W."/>
            <person name="Chinwalla A."/>
            <person name="Mardis E.R."/>
            <person name="Wilson R.K."/>
        </authorList>
    </citation>
    <scope>NUCLEOTIDE SEQUENCE [LARGE SCALE GENOMIC DNA]</scope>
    <source>
        <strain evidence="1 2">MS 85-1</strain>
    </source>
</reference>
<dbReference type="Gene3D" id="3.40.50.300">
    <property type="entry name" value="P-loop containing nucleotide triphosphate hydrolases"/>
    <property type="match status" value="1"/>
</dbReference>
<dbReference type="AlphaFoldDB" id="A0AAN3M4P8"/>
<organism evidence="1 2">
    <name type="scientific">Escherichia coli MS 85-1</name>
    <dbReference type="NCBI Taxonomy" id="679202"/>
    <lineage>
        <taxon>Bacteria</taxon>
        <taxon>Pseudomonadati</taxon>
        <taxon>Pseudomonadota</taxon>
        <taxon>Gammaproteobacteria</taxon>
        <taxon>Enterobacterales</taxon>
        <taxon>Enterobacteriaceae</taxon>
        <taxon>Escherichia</taxon>
    </lineage>
</organism>
<proteinExistence type="predicted"/>
<accession>A0AAN3M4P8</accession>
<dbReference type="EMBL" id="ADWQ01000069">
    <property type="protein sequence ID" value="EFU32577.1"/>
    <property type="molecule type" value="Genomic_DNA"/>
</dbReference>
<evidence type="ECO:0000313" key="1">
    <source>
        <dbReference type="EMBL" id="EFU32577.1"/>
    </source>
</evidence>
<gene>
    <name evidence="1" type="ORF">HMPREF9350_05609</name>
</gene>
<dbReference type="Proteomes" id="UP000005056">
    <property type="component" value="Unassembled WGS sequence"/>
</dbReference>
<comment type="caution">
    <text evidence="1">The sequence shown here is derived from an EMBL/GenBank/DDBJ whole genome shotgun (WGS) entry which is preliminary data.</text>
</comment>
<dbReference type="InterPro" id="IPR027417">
    <property type="entry name" value="P-loop_NTPase"/>
</dbReference>
<protein>
    <recommendedName>
        <fullName evidence="3">GTPase</fullName>
    </recommendedName>
</protein>
<dbReference type="SUPFAM" id="SSF52540">
    <property type="entry name" value="P-loop containing nucleoside triphosphate hydrolases"/>
    <property type="match status" value="1"/>
</dbReference>
<evidence type="ECO:0008006" key="3">
    <source>
        <dbReference type="Google" id="ProtNLM"/>
    </source>
</evidence>